<feature type="transmembrane region" description="Helical" evidence="1">
    <location>
        <begin position="37"/>
        <end position="56"/>
    </location>
</feature>
<organism evidence="2 3">
    <name type="scientific">Paraglaciecola hydrolytica</name>
    <dbReference type="NCBI Taxonomy" id="1799789"/>
    <lineage>
        <taxon>Bacteria</taxon>
        <taxon>Pseudomonadati</taxon>
        <taxon>Pseudomonadota</taxon>
        <taxon>Gammaproteobacteria</taxon>
        <taxon>Alteromonadales</taxon>
        <taxon>Alteromonadaceae</taxon>
        <taxon>Paraglaciecola</taxon>
    </lineage>
</organism>
<dbReference type="AlphaFoldDB" id="A0A136A6F6"/>
<evidence type="ECO:0000313" key="2">
    <source>
        <dbReference type="EMBL" id="KXI30710.1"/>
    </source>
</evidence>
<keyword evidence="1" id="KW-1133">Transmembrane helix</keyword>
<evidence type="ECO:0000313" key="3">
    <source>
        <dbReference type="Proteomes" id="UP000070299"/>
    </source>
</evidence>
<sequence>MVARSVDNLKQKSSLKPILSLNEKTGEGDYLTDDDGFRIQILISGSYSAFLYFLLINQNINYE</sequence>
<dbReference type="STRING" id="1799789.AX660_04600"/>
<reference evidence="3" key="1">
    <citation type="submission" date="2016-02" db="EMBL/GenBank/DDBJ databases">
        <authorList>
            <person name="Schultz-Johansen M."/>
            <person name="Glaring M.A."/>
            <person name="Bech P.K."/>
            <person name="Stougaard P."/>
        </authorList>
    </citation>
    <scope>NUCLEOTIDE SEQUENCE [LARGE SCALE GENOMIC DNA]</scope>
    <source>
        <strain evidence="3">S66</strain>
    </source>
</reference>
<keyword evidence="1" id="KW-0472">Membrane</keyword>
<keyword evidence="1" id="KW-0812">Transmembrane</keyword>
<keyword evidence="3" id="KW-1185">Reference proteome</keyword>
<dbReference type="EMBL" id="LSNE01000002">
    <property type="protein sequence ID" value="KXI30710.1"/>
    <property type="molecule type" value="Genomic_DNA"/>
</dbReference>
<proteinExistence type="predicted"/>
<protein>
    <submittedName>
        <fullName evidence="2">Uncharacterized protein</fullName>
    </submittedName>
</protein>
<name>A0A136A6F6_9ALTE</name>
<dbReference type="Proteomes" id="UP000070299">
    <property type="component" value="Unassembled WGS sequence"/>
</dbReference>
<evidence type="ECO:0000256" key="1">
    <source>
        <dbReference type="SAM" id="Phobius"/>
    </source>
</evidence>
<accession>A0A136A6F6</accession>
<gene>
    <name evidence="2" type="ORF">AX660_04600</name>
</gene>
<comment type="caution">
    <text evidence="2">The sequence shown here is derived from an EMBL/GenBank/DDBJ whole genome shotgun (WGS) entry which is preliminary data.</text>
</comment>